<name>A0A023FR17_AMBCJ</name>
<feature type="chain" id="PRO_5001517286" evidence="1">
    <location>
        <begin position="31"/>
        <end position="213"/>
    </location>
</feature>
<dbReference type="InterPro" id="IPR002970">
    <property type="entry name" value="Tick_his-bd"/>
</dbReference>
<dbReference type="Pfam" id="PF02098">
    <property type="entry name" value="His_binding"/>
    <property type="match status" value="1"/>
</dbReference>
<dbReference type="InterPro" id="IPR012674">
    <property type="entry name" value="Calycin"/>
</dbReference>
<dbReference type="AlphaFoldDB" id="A0A023FR17"/>
<proteinExistence type="evidence at transcript level"/>
<evidence type="ECO:0000256" key="1">
    <source>
        <dbReference type="SAM" id="SignalP"/>
    </source>
</evidence>
<keyword evidence="1" id="KW-0732">Signal</keyword>
<reference evidence="2" key="1">
    <citation type="submission" date="2014-03" db="EMBL/GenBank/DDBJ databases">
        <title>The sialotranscriptome of Amblyomma triste, Amblyomma parvum and Amblyomma cajennense ticks, uncovered by 454-based RNA-seq.</title>
        <authorList>
            <person name="Garcia G.R."/>
            <person name="Gardinassi L.G."/>
            <person name="Ribeiro J.M."/>
            <person name="Anatriello E."/>
            <person name="Ferreira B.R."/>
            <person name="Moreira H.N."/>
            <person name="Mafra C."/>
            <person name="Olegario M.M."/>
            <person name="Szabo P.J."/>
            <person name="Miranda-Santos I.K."/>
            <person name="Maruyama S.R."/>
        </authorList>
    </citation>
    <scope>NUCLEOTIDE SEQUENCE</scope>
    <source>
        <strain evidence="2">Uberlandia</strain>
        <tissue evidence="2">Salivary glands</tissue>
    </source>
</reference>
<dbReference type="EMBL" id="GBBK01000246">
    <property type="protein sequence ID" value="JAC24236.1"/>
    <property type="molecule type" value="mRNA"/>
</dbReference>
<evidence type="ECO:0000313" key="2">
    <source>
        <dbReference type="EMBL" id="JAC24236.1"/>
    </source>
</evidence>
<dbReference type="Gene3D" id="2.40.128.20">
    <property type="match status" value="1"/>
</dbReference>
<sequence>MPHSIITMPSLSVKAAVLLAITLFFREIETHGDIRVDEEPIYFKDQDIYQAFNISKGFWLHTQNFERQKTGGRRCTYFQIQSIDENGMNYTSYYLFADNTKGKMPYHGIFYQTPPVSTSERNKRNGLNVSETSEPWHPRNFRLTYSDYKSCLILRVLDFERMNGYACMVLVSDSQAHISMPSTCQHAYRNACNGSGIAEQIYEKSCKKPQLQV</sequence>
<organism evidence="2">
    <name type="scientific">Amblyomma cajennense</name>
    <name type="common">Cayenne tick</name>
    <name type="synonym">Acarus cajennensis</name>
    <dbReference type="NCBI Taxonomy" id="34607"/>
    <lineage>
        <taxon>Eukaryota</taxon>
        <taxon>Metazoa</taxon>
        <taxon>Ecdysozoa</taxon>
        <taxon>Arthropoda</taxon>
        <taxon>Chelicerata</taxon>
        <taxon>Arachnida</taxon>
        <taxon>Acari</taxon>
        <taxon>Parasitiformes</taxon>
        <taxon>Ixodida</taxon>
        <taxon>Ixodoidea</taxon>
        <taxon>Ixodidae</taxon>
        <taxon>Amblyomminae</taxon>
        <taxon>Amblyomma</taxon>
    </lineage>
</organism>
<feature type="signal peptide" evidence="1">
    <location>
        <begin position="1"/>
        <end position="30"/>
    </location>
</feature>
<dbReference type="GO" id="GO:0043176">
    <property type="term" value="F:amine binding"/>
    <property type="evidence" value="ECO:0007669"/>
    <property type="project" value="InterPro"/>
</dbReference>
<accession>A0A023FR17</accession>
<dbReference type="GO" id="GO:0030682">
    <property type="term" value="P:symbiont-mediated perturbation of host defenses"/>
    <property type="evidence" value="ECO:0007669"/>
    <property type="project" value="InterPro"/>
</dbReference>
<protein>
    <submittedName>
        <fullName evidence="2">Putative lipocalin-2 1</fullName>
    </submittedName>
</protein>
<dbReference type="SUPFAM" id="SSF50814">
    <property type="entry name" value="Lipocalins"/>
    <property type="match status" value="1"/>
</dbReference>